<gene>
    <name evidence="1" type="ORF">EGM181_18245</name>
</gene>
<proteinExistence type="predicted"/>
<sequence length="130" mass="15857">MTKNKKKKLTERERNEQIAKELESMLKMMGKSLKPHEKFLSFTKEELINADLSHLYEKPDPLDNPNSPEYFYNQLSDNEKRYYYELTEVERIEEFMGRIDEVIAFSNKEREKYLKALDKGEHYQMKQYRF</sequence>
<reference evidence="1 2" key="1">
    <citation type="submission" date="2020-03" db="EMBL/GenBank/DDBJ databases">
        <title>Characterization of ganglioside-mimicking enterococci.</title>
        <authorList>
            <person name="Patry R.T."/>
            <person name="Nothaft H."/>
            <person name="Bridger R."/>
            <person name="Shajahan A."/>
            <person name="Huynh S."/>
            <person name="Sanchez S."/>
            <person name="Azadi P."/>
            <person name="Cooper K."/>
            <person name="Miller W.G."/>
            <person name="Parker C.T."/>
            <person name="Wells L."/>
            <person name="Szymanski C.M."/>
        </authorList>
    </citation>
    <scope>NUCLEOTIDE SEQUENCE [LARGE SCALE GENOMIC DNA]</scope>
    <source>
        <strain evidence="1 2">EGM181</strain>
        <plasmid evidence="1 2">pEGM181-2</plasmid>
    </source>
</reference>
<evidence type="ECO:0000313" key="1">
    <source>
        <dbReference type="EMBL" id="QOG29254.1"/>
    </source>
</evidence>
<organism evidence="1 2">
    <name type="scientific">Enterococcus gallinarum</name>
    <dbReference type="NCBI Taxonomy" id="1353"/>
    <lineage>
        <taxon>Bacteria</taxon>
        <taxon>Bacillati</taxon>
        <taxon>Bacillota</taxon>
        <taxon>Bacilli</taxon>
        <taxon>Lactobacillales</taxon>
        <taxon>Enterococcaceae</taxon>
        <taxon>Enterococcus</taxon>
    </lineage>
</organism>
<name>A0AAE7T1M9_ENTGA</name>
<dbReference type="EMBL" id="CP050486">
    <property type="protein sequence ID" value="QOG29254.1"/>
    <property type="molecule type" value="Genomic_DNA"/>
</dbReference>
<keyword evidence="1" id="KW-0614">Plasmid</keyword>
<geneLocation type="plasmid" evidence="1 2">
    <name>pEGM181-2</name>
</geneLocation>
<evidence type="ECO:0000313" key="2">
    <source>
        <dbReference type="Proteomes" id="UP000516696"/>
    </source>
</evidence>
<protein>
    <submittedName>
        <fullName evidence="1">Uncharacterized protein</fullName>
    </submittedName>
</protein>
<accession>A0AAE7T1M9</accession>
<dbReference type="AlphaFoldDB" id="A0AAE7T1M9"/>
<dbReference type="RefSeq" id="WP_104680946.1">
    <property type="nucleotide sequence ID" value="NZ_CP050486.1"/>
</dbReference>
<dbReference type="Proteomes" id="UP000516696">
    <property type="component" value="Plasmid pEGM181-2"/>
</dbReference>